<evidence type="ECO:0000313" key="1">
    <source>
        <dbReference type="EMBL" id="GGF25780.1"/>
    </source>
</evidence>
<name>A0ABQ1UUC2_9FLAO</name>
<evidence type="ECO:0000313" key="2">
    <source>
        <dbReference type="Proteomes" id="UP000655016"/>
    </source>
</evidence>
<dbReference type="Proteomes" id="UP000655016">
    <property type="component" value="Unassembled WGS sequence"/>
</dbReference>
<reference evidence="2" key="1">
    <citation type="journal article" date="2019" name="Int. J. Syst. Evol. Microbiol.">
        <title>The Global Catalogue of Microorganisms (GCM) 10K type strain sequencing project: providing services to taxonomists for standard genome sequencing and annotation.</title>
        <authorList>
            <consortium name="The Broad Institute Genomics Platform"/>
            <consortium name="The Broad Institute Genome Sequencing Center for Infectious Disease"/>
            <person name="Wu L."/>
            <person name="Ma J."/>
        </authorList>
    </citation>
    <scope>NUCLEOTIDE SEQUENCE [LARGE SCALE GENOMIC DNA]</scope>
    <source>
        <strain evidence="2">CGMCC 1.16060</strain>
    </source>
</reference>
<protein>
    <recommendedName>
        <fullName evidence="3">Lipoprotein</fullName>
    </recommendedName>
</protein>
<evidence type="ECO:0008006" key="3">
    <source>
        <dbReference type="Google" id="ProtNLM"/>
    </source>
</evidence>
<sequence>MLGKGKIKLEMSRELLLEQNLKSLIKIRKIMKLKLIIFFILISFISCSEQKKIIPINKIDDRIAIINSSENINWITKKAYKSWSPNQSELIRIDSVLEKAINEKRFLFLKKQSLMELKERYMQYLCYINDDGDKIVYINSFCKIPTMYKNGKEELLDWQNEMIDIADGGSCYWNMKINISTQSYFELMINGES</sequence>
<accession>A0ABQ1UUC2</accession>
<gene>
    <name evidence="1" type="ORF">GCM10011518_38910</name>
</gene>
<keyword evidence="2" id="KW-1185">Reference proteome</keyword>
<organism evidence="1 2">
    <name type="scientific">Flavobacterium limi</name>
    <dbReference type="NCBI Taxonomy" id="2045105"/>
    <lineage>
        <taxon>Bacteria</taxon>
        <taxon>Pseudomonadati</taxon>
        <taxon>Bacteroidota</taxon>
        <taxon>Flavobacteriia</taxon>
        <taxon>Flavobacteriales</taxon>
        <taxon>Flavobacteriaceae</taxon>
        <taxon>Flavobacterium</taxon>
    </lineage>
</organism>
<comment type="caution">
    <text evidence="1">The sequence shown here is derived from an EMBL/GenBank/DDBJ whole genome shotgun (WGS) entry which is preliminary data.</text>
</comment>
<dbReference type="EMBL" id="BMKP01000011">
    <property type="protein sequence ID" value="GGF25780.1"/>
    <property type="molecule type" value="Genomic_DNA"/>
</dbReference>
<proteinExistence type="predicted"/>